<evidence type="ECO:0000313" key="2">
    <source>
        <dbReference type="Proteomes" id="UP000792457"/>
    </source>
</evidence>
<dbReference type="EMBL" id="KZ308513">
    <property type="protein sequence ID" value="KAG8230803.1"/>
    <property type="molecule type" value="Genomic_DNA"/>
</dbReference>
<accession>A0A8K0KEC2</accession>
<dbReference type="Proteomes" id="UP000792457">
    <property type="component" value="Unassembled WGS sequence"/>
</dbReference>
<evidence type="ECO:0000313" key="1">
    <source>
        <dbReference type="EMBL" id="KAG8230803.1"/>
    </source>
</evidence>
<organism evidence="1 2">
    <name type="scientific">Ladona fulva</name>
    <name type="common">Scarce chaser dragonfly</name>
    <name type="synonym">Libellula fulva</name>
    <dbReference type="NCBI Taxonomy" id="123851"/>
    <lineage>
        <taxon>Eukaryota</taxon>
        <taxon>Metazoa</taxon>
        <taxon>Ecdysozoa</taxon>
        <taxon>Arthropoda</taxon>
        <taxon>Hexapoda</taxon>
        <taxon>Insecta</taxon>
        <taxon>Pterygota</taxon>
        <taxon>Palaeoptera</taxon>
        <taxon>Odonata</taxon>
        <taxon>Epiprocta</taxon>
        <taxon>Anisoptera</taxon>
        <taxon>Libelluloidea</taxon>
        <taxon>Libellulidae</taxon>
        <taxon>Ladona</taxon>
    </lineage>
</organism>
<reference evidence="1" key="1">
    <citation type="submission" date="2013-04" db="EMBL/GenBank/DDBJ databases">
        <authorList>
            <person name="Qu J."/>
            <person name="Murali S.C."/>
            <person name="Bandaranaike D."/>
            <person name="Bellair M."/>
            <person name="Blankenburg K."/>
            <person name="Chao H."/>
            <person name="Dinh H."/>
            <person name="Doddapaneni H."/>
            <person name="Downs B."/>
            <person name="Dugan-Rocha S."/>
            <person name="Elkadiri S."/>
            <person name="Gnanaolivu R.D."/>
            <person name="Hernandez B."/>
            <person name="Javaid M."/>
            <person name="Jayaseelan J.C."/>
            <person name="Lee S."/>
            <person name="Li M."/>
            <person name="Ming W."/>
            <person name="Munidasa M."/>
            <person name="Muniz J."/>
            <person name="Nguyen L."/>
            <person name="Ongeri F."/>
            <person name="Osuji N."/>
            <person name="Pu L.-L."/>
            <person name="Puazo M."/>
            <person name="Qu C."/>
            <person name="Quiroz J."/>
            <person name="Raj R."/>
            <person name="Weissenberger G."/>
            <person name="Xin Y."/>
            <person name="Zou X."/>
            <person name="Han Y."/>
            <person name="Richards S."/>
            <person name="Worley K."/>
            <person name="Muzny D."/>
            <person name="Gibbs R."/>
        </authorList>
    </citation>
    <scope>NUCLEOTIDE SEQUENCE</scope>
    <source>
        <strain evidence="1">Sampled in the wild</strain>
    </source>
</reference>
<comment type="caution">
    <text evidence="1">The sequence shown here is derived from an EMBL/GenBank/DDBJ whole genome shotgun (WGS) entry which is preliminary data.</text>
</comment>
<gene>
    <name evidence="1" type="ORF">J437_LFUL010583</name>
</gene>
<sequence>MIQIQNSSFSIQLFSPLLTFPYHLYFTWQRLVYLMNAKATSEQQLTGDVVEFPSNLLRHLWEESVC</sequence>
<dbReference type="AlphaFoldDB" id="A0A8K0KEC2"/>
<name>A0A8K0KEC2_LADFU</name>
<protein>
    <submittedName>
        <fullName evidence="1">Uncharacterized protein</fullName>
    </submittedName>
</protein>
<proteinExistence type="predicted"/>
<keyword evidence="2" id="KW-1185">Reference proteome</keyword>
<reference evidence="1" key="2">
    <citation type="submission" date="2017-10" db="EMBL/GenBank/DDBJ databases">
        <title>Ladona fulva Genome sequencing and assembly.</title>
        <authorList>
            <person name="Murali S."/>
            <person name="Richards S."/>
            <person name="Bandaranaike D."/>
            <person name="Bellair M."/>
            <person name="Blankenburg K."/>
            <person name="Chao H."/>
            <person name="Dinh H."/>
            <person name="Doddapaneni H."/>
            <person name="Dugan-Rocha S."/>
            <person name="Elkadiri S."/>
            <person name="Gnanaolivu R."/>
            <person name="Hernandez B."/>
            <person name="Skinner E."/>
            <person name="Javaid M."/>
            <person name="Lee S."/>
            <person name="Li M."/>
            <person name="Ming W."/>
            <person name="Munidasa M."/>
            <person name="Muniz J."/>
            <person name="Nguyen L."/>
            <person name="Hughes D."/>
            <person name="Osuji N."/>
            <person name="Pu L.-L."/>
            <person name="Puazo M."/>
            <person name="Qu C."/>
            <person name="Quiroz J."/>
            <person name="Raj R."/>
            <person name="Weissenberger G."/>
            <person name="Xin Y."/>
            <person name="Zou X."/>
            <person name="Han Y."/>
            <person name="Worley K."/>
            <person name="Muzny D."/>
            <person name="Gibbs R."/>
        </authorList>
    </citation>
    <scope>NUCLEOTIDE SEQUENCE</scope>
    <source>
        <strain evidence="1">Sampled in the wild</strain>
    </source>
</reference>